<dbReference type="RefSeq" id="WP_094363051.1">
    <property type="nucleotide sequence ID" value="NZ_NMVQ01000005.1"/>
</dbReference>
<organism evidence="5 6">
    <name type="scientific">Enemella dayhoffiae</name>
    <dbReference type="NCBI Taxonomy" id="2016507"/>
    <lineage>
        <taxon>Bacteria</taxon>
        <taxon>Bacillati</taxon>
        <taxon>Actinomycetota</taxon>
        <taxon>Actinomycetes</taxon>
        <taxon>Propionibacteriales</taxon>
        <taxon>Propionibacteriaceae</taxon>
        <taxon>Enemella</taxon>
    </lineage>
</organism>
<feature type="domain" description="Glycosyl hydrolase family 13 catalytic" evidence="4">
    <location>
        <begin position="23"/>
        <end position="433"/>
    </location>
</feature>
<dbReference type="Pfam" id="PF00128">
    <property type="entry name" value="Alpha-amylase"/>
    <property type="match status" value="1"/>
</dbReference>
<evidence type="ECO:0000256" key="2">
    <source>
        <dbReference type="ARBA" id="ARBA00022801"/>
    </source>
</evidence>
<protein>
    <submittedName>
        <fullName evidence="5">Glucohydrolase</fullName>
    </submittedName>
</protein>
<dbReference type="PANTHER" id="PTHR10357">
    <property type="entry name" value="ALPHA-AMYLASE FAMILY MEMBER"/>
    <property type="match status" value="1"/>
</dbReference>
<evidence type="ECO:0000259" key="4">
    <source>
        <dbReference type="SMART" id="SM00642"/>
    </source>
</evidence>
<dbReference type="InterPro" id="IPR045857">
    <property type="entry name" value="O16G_dom_2"/>
</dbReference>
<keyword evidence="6" id="KW-1185">Reference proteome</keyword>
<dbReference type="AlphaFoldDB" id="A0A255H966"/>
<keyword evidence="2 5" id="KW-0378">Hydrolase</keyword>
<dbReference type="InterPro" id="IPR017853">
    <property type="entry name" value="GH"/>
</dbReference>
<evidence type="ECO:0000256" key="1">
    <source>
        <dbReference type="ARBA" id="ARBA00008061"/>
    </source>
</evidence>
<dbReference type="InterPro" id="IPR006047">
    <property type="entry name" value="GH13_cat_dom"/>
</dbReference>
<dbReference type="Gene3D" id="3.90.400.10">
    <property type="entry name" value="Oligo-1,6-glucosidase, Domain 2"/>
    <property type="match status" value="1"/>
</dbReference>
<dbReference type="GO" id="GO:0009313">
    <property type="term" value="P:oligosaccharide catabolic process"/>
    <property type="evidence" value="ECO:0007669"/>
    <property type="project" value="TreeGrafter"/>
</dbReference>
<dbReference type="FunFam" id="3.20.20.80:FF:000064">
    <property type="entry name" value="Oligo-1,6-glucosidase"/>
    <property type="match status" value="1"/>
</dbReference>
<reference evidence="5 6" key="1">
    <citation type="submission" date="2017-07" db="EMBL/GenBank/DDBJ databases">
        <title>Draft whole genome sequences of clinical Proprionibacteriaceae strains.</title>
        <authorList>
            <person name="Bernier A.-M."/>
            <person name="Bernard K."/>
            <person name="Domingo M.-C."/>
        </authorList>
    </citation>
    <scope>NUCLEOTIDE SEQUENCE [LARGE SCALE GENOMIC DNA]</scope>
    <source>
        <strain evidence="5 6">NML 130396</strain>
    </source>
</reference>
<name>A0A255H966_9ACTN</name>
<dbReference type="InterPro" id="IPR013780">
    <property type="entry name" value="Glyco_hydro_b"/>
</dbReference>
<dbReference type="OrthoDB" id="9043248at2"/>
<dbReference type="SUPFAM" id="SSF51445">
    <property type="entry name" value="(Trans)glycosidases"/>
    <property type="match status" value="1"/>
</dbReference>
<dbReference type="EMBL" id="NMVQ01000005">
    <property type="protein sequence ID" value="OYO24171.1"/>
    <property type="molecule type" value="Genomic_DNA"/>
</dbReference>
<comment type="similarity">
    <text evidence="1">Belongs to the glycosyl hydrolase 13 family.</text>
</comment>
<keyword evidence="3" id="KW-0326">Glycosidase</keyword>
<dbReference type="Proteomes" id="UP000216311">
    <property type="component" value="Unassembled WGS sequence"/>
</dbReference>
<dbReference type="PANTHER" id="PTHR10357:SF184">
    <property type="entry name" value="OLIGO-1,6-GLUCOSIDASE 1"/>
    <property type="match status" value="1"/>
</dbReference>
<dbReference type="GO" id="GO:0004556">
    <property type="term" value="F:alpha-amylase activity"/>
    <property type="evidence" value="ECO:0007669"/>
    <property type="project" value="TreeGrafter"/>
</dbReference>
<dbReference type="CDD" id="cd11333">
    <property type="entry name" value="AmyAc_SI_OligoGlu_DGase"/>
    <property type="match status" value="1"/>
</dbReference>
<evidence type="ECO:0000256" key="3">
    <source>
        <dbReference type="ARBA" id="ARBA00023295"/>
    </source>
</evidence>
<proteinExistence type="inferred from homology"/>
<dbReference type="SMART" id="SM00642">
    <property type="entry name" value="Aamy"/>
    <property type="match status" value="1"/>
</dbReference>
<gene>
    <name evidence="5" type="ORF">CGZ93_04970</name>
</gene>
<dbReference type="SUPFAM" id="SSF51011">
    <property type="entry name" value="Glycosyl hydrolase domain"/>
    <property type="match status" value="1"/>
</dbReference>
<comment type="caution">
    <text evidence="5">The sequence shown here is derived from an EMBL/GenBank/DDBJ whole genome shotgun (WGS) entry which is preliminary data.</text>
</comment>
<dbReference type="Gene3D" id="3.20.20.80">
    <property type="entry name" value="Glycosidases"/>
    <property type="match status" value="1"/>
</dbReference>
<dbReference type="Gene3D" id="2.60.40.1180">
    <property type="entry name" value="Golgi alpha-mannosidase II"/>
    <property type="match status" value="1"/>
</dbReference>
<evidence type="ECO:0000313" key="5">
    <source>
        <dbReference type="EMBL" id="OYO24171.1"/>
    </source>
</evidence>
<dbReference type="NCBIfam" id="NF008183">
    <property type="entry name" value="PRK10933.1"/>
    <property type="match status" value="1"/>
</dbReference>
<dbReference type="FunFam" id="3.90.400.10:FF:000002">
    <property type="entry name" value="Sucrose isomerase"/>
    <property type="match status" value="1"/>
</dbReference>
<accession>A0A255H966</accession>
<sequence>MSGFVVPAHRADPDWWRSAVVYQIYPRSFADSNGDGVGDLRGIIQRLDHLADLGVEVLWLSPVYRSPQDDNGYDISDYTDIDPSFGTLADLDELIAGLHERGIALMMDLVVNHTSDEHPWFVESRDPESPKRDWYWWRPGREDADGNRIAPTNWESAFSGPAWEYDERSGEYYLHLFSRKQPDLNWENPEVRQAVYAMMRWWLDRGVDGFRMDVINFISKTEPLADGPEVPGRPLSPAFPMVADGPRMHEFLHEMHTEVLAGRNLVTVGEMPGVTVEDARRYTDADRAELDMVFTFEHVALDIGATKWERVPIPLPVLKGNLAHWQAGLADAGWNSLYWDNHDQPRAVSRFGDDSPEHRVASAKTLATVLHLHRGTPYVYQGEEIGMTNAGFTRIDQYRDIEALNHYAEATGAGADPENLLAQQSVQTRDNARTPMQWDATTNAGFSTGTPWIGVNPNHTEINVAAQQGDPDSVLAHYKRLIALRKAEPAVVDGAFELRLAEHDQLWVFTRASGDTVLTVVANCSSRPAQLPDDLVADLADAELMIGTVDRPAPDLLQAWESRIVRRSGDC</sequence>
<evidence type="ECO:0000313" key="6">
    <source>
        <dbReference type="Proteomes" id="UP000216311"/>
    </source>
</evidence>